<name>A0AA44DED9_STRE0</name>
<proteinExistence type="predicted"/>
<comment type="caution">
    <text evidence="1">The sequence shown here is derived from an EMBL/GenBank/DDBJ whole genome shotgun (WGS) entry which is preliminary data.</text>
</comment>
<dbReference type="EMBL" id="JAAXOU010000121">
    <property type="protein sequence ID" value="NKY14928.1"/>
    <property type="molecule type" value="Genomic_DNA"/>
</dbReference>
<dbReference type="Proteomes" id="UP000570003">
    <property type="component" value="Unassembled WGS sequence"/>
</dbReference>
<feature type="non-terminal residue" evidence="1">
    <location>
        <position position="110"/>
    </location>
</feature>
<evidence type="ECO:0000313" key="1">
    <source>
        <dbReference type="EMBL" id="NKY14928.1"/>
    </source>
</evidence>
<gene>
    <name evidence="1" type="ORF">HGA06_12380</name>
</gene>
<dbReference type="PANTHER" id="PTHR47505:SF1">
    <property type="entry name" value="DNA UTILIZATION PROTEIN YHGH"/>
    <property type="match status" value="1"/>
</dbReference>
<dbReference type="PANTHER" id="PTHR47505">
    <property type="entry name" value="DNA UTILIZATION PROTEIN YHGH"/>
    <property type="match status" value="1"/>
</dbReference>
<dbReference type="AlphaFoldDB" id="A0AA44DED9"/>
<protein>
    <submittedName>
        <fullName evidence="1">ComF family protein</fullName>
    </submittedName>
</protein>
<keyword evidence="2" id="KW-1185">Reference proteome</keyword>
<dbReference type="InterPro" id="IPR051910">
    <property type="entry name" value="ComF/GntX_DNA_util-trans"/>
</dbReference>
<reference evidence="1 2" key="1">
    <citation type="submission" date="2020-04" db="EMBL/GenBank/DDBJ databases">
        <title>MicrobeNet Type strains.</title>
        <authorList>
            <person name="Nicholson A.C."/>
        </authorList>
    </citation>
    <scope>NUCLEOTIDE SEQUENCE [LARGE SCALE GENOMIC DNA]</scope>
    <source>
        <strain evidence="1 2">DSM 40738</strain>
    </source>
</reference>
<organism evidence="1 2">
    <name type="scientific">Streptomyces somaliensis (strain ATCC 33201 / DSM 40738 / JCM 12659 / KCTC 9044 / NCTC 11332 / NRRL B-12077 / IP 733)</name>
    <dbReference type="NCBI Taxonomy" id="1134445"/>
    <lineage>
        <taxon>Bacteria</taxon>
        <taxon>Bacillati</taxon>
        <taxon>Actinomycetota</taxon>
        <taxon>Actinomycetes</taxon>
        <taxon>Kitasatosporales</taxon>
        <taxon>Streptomycetaceae</taxon>
        <taxon>Streptomyces</taxon>
    </lineage>
</organism>
<sequence>MRGWWQEITGLVLPVTCAGCGRARTVLCDACTRSLHGRPAVRVRPEPEPPGLPGVWAAAPYADAVRAALLAHKERGALALAAPLGAALAGAVRAAAVGRAEADGRPRGAE</sequence>
<accession>A0AA44DED9</accession>
<evidence type="ECO:0000313" key="2">
    <source>
        <dbReference type="Proteomes" id="UP000570003"/>
    </source>
</evidence>